<feature type="chain" id="PRO_5025597773" evidence="1">
    <location>
        <begin position="17"/>
        <end position="77"/>
    </location>
</feature>
<protein>
    <submittedName>
        <fullName evidence="2">Putative secreted protein</fullName>
    </submittedName>
</protein>
<accession>A0A6B0U4P1</accession>
<dbReference type="AlphaFoldDB" id="A0A6B0U4P1"/>
<feature type="signal peptide" evidence="1">
    <location>
        <begin position="1"/>
        <end position="16"/>
    </location>
</feature>
<reference evidence="2" key="1">
    <citation type="submission" date="2019-12" db="EMBL/GenBank/DDBJ databases">
        <title>An insight into the sialome of adult female Ixodes ricinus ticks feeding for 6 days.</title>
        <authorList>
            <person name="Perner J."/>
            <person name="Ribeiro J.M.C."/>
        </authorList>
    </citation>
    <scope>NUCLEOTIDE SEQUENCE</scope>
    <source>
        <strain evidence="2">Semi-engorged</strain>
        <tissue evidence="2">Salivary glands</tissue>
    </source>
</reference>
<evidence type="ECO:0000256" key="1">
    <source>
        <dbReference type="SAM" id="SignalP"/>
    </source>
</evidence>
<keyword evidence="1" id="KW-0732">Signal</keyword>
<organism evidence="2">
    <name type="scientific">Ixodes ricinus</name>
    <name type="common">Common tick</name>
    <name type="synonym">Acarus ricinus</name>
    <dbReference type="NCBI Taxonomy" id="34613"/>
    <lineage>
        <taxon>Eukaryota</taxon>
        <taxon>Metazoa</taxon>
        <taxon>Ecdysozoa</taxon>
        <taxon>Arthropoda</taxon>
        <taxon>Chelicerata</taxon>
        <taxon>Arachnida</taxon>
        <taxon>Acari</taxon>
        <taxon>Parasitiformes</taxon>
        <taxon>Ixodida</taxon>
        <taxon>Ixodoidea</taxon>
        <taxon>Ixodidae</taxon>
        <taxon>Ixodinae</taxon>
        <taxon>Ixodes</taxon>
    </lineage>
</organism>
<name>A0A6B0U4P1_IXORI</name>
<dbReference type="EMBL" id="GIFC01001631">
    <property type="protein sequence ID" value="MXU83714.1"/>
    <property type="molecule type" value="Transcribed_RNA"/>
</dbReference>
<sequence length="77" mass="8382">MSVSLLSVTFFTATHSSPSWPRKTTPCAPLPTNLKLLMLSKGISQLSPCPLRSSALAVLRMLQTGRRQPRSPSNHPP</sequence>
<proteinExistence type="predicted"/>
<evidence type="ECO:0000313" key="2">
    <source>
        <dbReference type="EMBL" id="MXU83714.1"/>
    </source>
</evidence>